<dbReference type="NCBIfam" id="TIGR00724">
    <property type="entry name" value="urea_amlyse_rel"/>
    <property type="match status" value="1"/>
</dbReference>
<keyword evidence="2 5" id="KW-0378">Hydrolase</keyword>
<dbReference type="GO" id="GO:0005524">
    <property type="term" value="F:ATP binding"/>
    <property type="evidence" value="ECO:0007669"/>
    <property type="project" value="UniProtKB-KW"/>
</dbReference>
<dbReference type="STRING" id="309798.COPRO5265_1530"/>
<dbReference type="PANTHER" id="PTHR43309:SF5">
    <property type="entry name" value="5-OXOPROLINASE SUBUNIT C"/>
    <property type="match status" value="1"/>
</dbReference>
<evidence type="ECO:0000313" key="5">
    <source>
        <dbReference type="EMBL" id="ACI17735.1"/>
    </source>
</evidence>
<dbReference type="OrthoDB" id="9768696at2"/>
<dbReference type="eggNOG" id="COG1984">
    <property type="taxonomic scope" value="Bacteria"/>
</dbReference>
<proteinExistence type="predicted"/>
<sequence>MPTFFEVVSPGFLTTVQDSGRFGYRSIGMPVTGALDQYSYKVANLLVGNDESAACLEITLLGPTLKVHGSAVIALTGALFQATLNEQPLPQWQAVEVKENDIITISETKVGARGYLAVAGGFYVPMVMGSRSTYIRGKIGGFQGRPLQSGDKLEIGSPSKEPSQYVGKLIPMEYVPKYVINADNDIITLRVIMGPQDDYFSKKGVQNFLNSTYIITADSDRMGYRLEGERIEHIRKNHTQIISDGIPLSAVQIPGDGMPIIMLADGQTTGGYPKIATVCSADLPLLAQGKPGNKVQFVAISMEEAVYLLKEQEDKLCKLRLVLSPNASASAKHFRVAVGNRYFDVWVEER</sequence>
<dbReference type="HOGENOM" id="CLU_028967_0_0_9"/>
<evidence type="ECO:0000313" key="6">
    <source>
        <dbReference type="Proteomes" id="UP000001732"/>
    </source>
</evidence>
<dbReference type="PANTHER" id="PTHR43309">
    <property type="entry name" value="5-OXOPROLINASE SUBUNIT C"/>
    <property type="match status" value="1"/>
</dbReference>
<dbReference type="InterPro" id="IPR052708">
    <property type="entry name" value="PxpC"/>
</dbReference>
<evidence type="ECO:0000259" key="4">
    <source>
        <dbReference type="SMART" id="SM00797"/>
    </source>
</evidence>
<dbReference type="Pfam" id="PF02626">
    <property type="entry name" value="CT_A_B"/>
    <property type="match status" value="1"/>
</dbReference>
<dbReference type="SUPFAM" id="SSF50891">
    <property type="entry name" value="Cyclophilin-like"/>
    <property type="match status" value="1"/>
</dbReference>
<protein>
    <submittedName>
        <fullName evidence="5">Allophanate hydrolase subunit 2</fullName>
    </submittedName>
</protein>
<evidence type="ECO:0000256" key="2">
    <source>
        <dbReference type="ARBA" id="ARBA00022801"/>
    </source>
</evidence>
<dbReference type="SMART" id="SM00797">
    <property type="entry name" value="AHS2"/>
    <property type="match status" value="1"/>
</dbReference>
<dbReference type="InterPro" id="IPR003778">
    <property type="entry name" value="CT_A_B"/>
</dbReference>
<dbReference type="RefSeq" id="WP_012544387.1">
    <property type="nucleotide sequence ID" value="NC_011295.1"/>
</dbReference>
<gene>
    <name evidence="5" type="primary">dur</name>
    <name evidence="5" type="ordered locus">COPRO5265_1530</name>
</gene>
<dbReference type="EMBL" id="CP001145">
    <property type="protein sequence ID" value="ACI17735.1"/>
    <property type="molecule type" value="Genomic_DNA"/>
</dbReference>
<accession>B5Y6A8</accession>
<dbReference type="KEGG" id="cpo:COPRO5265_1530"/>
<organism evidence="5 6">
    <name type="scientific">Coprothermobacter proteolyticus (strain ATCC 35245 / DSM 5265 / OCM 4 / BT)</name>
    <dbReference type="NCBI Taxonomy" id="309798"/>
    <lineage>
        <taxon>Bacteria</taxon>
        <taxon>Pseudomonadati</taxon>
        <taxon>Coprothermobacterota</taxon>
        <taxon>Coprothermobacteria</taxon>
        <taxon>Coprothermobacterales</taxon>
        <taxon>Coprothermobacteraceae</taxon>
        <taxon>Coprothermobacter</taxon>
    </lineage>
</organism>
<name>B5Y6A8_COPPD</name>
<evidence type="ECO:0000256" key="1">
    <source>
        <dbReference type="ARBA" id="ARBA00022741"/>
    </source>
</evidence>
<keyword evidence="6" id="KW-1185">Reference proteome</keyword>
<dbReference type="InterPro" id="IPR029000">
    <property type="entry name" value="Cyclophilin-like_dom_sf"/>
</dbReference>
<evidence type="ECO:0000256" key="3">
    <source>
        <dbReference type="ARBA" id="ARBA00022840"/>
    </source>
</evidence>
<reference evidence="6" key="1">
    <citation type="submission" date="2008-08" db="EMBL/GenBank/DDBJ databases">
        <title>The complete genome sequence of Coprothermobacter proteolyticus strain ATCC 5245 / DSM 5265 / BT.</title>
        <authorList>
            <person name="Dodson R.J."/>
            <person name="Durkin A.S."/>
            <person name="Wu M."/>
            <person name="Eisen J."/>
            <person name="Sutton G."/>
        </authorList>
    </citation>
    <scope>NUCLEOTIDE SEQUENCE [LARGE SCALE GENOMIC DNA]</scope>
    <source>
        <strain evidence="6">ATCC 35245 / DSM 5265 / OCM 4 / BT</strain>
    </source>
</reference>
<dbReference type="AlphaFoldDB" id="B5Y6A8"/>
<keyword evidence="1" id="KW-0547">Nucleotide-binding</keyword>
<feature type="domain" description="Carboxyltransferase" evidence="4">
    <location>
        <begin position="26"/>
        <end position="315"/>
    </location>
</feature>
<dbReference type="Gene3D" id="2.40.100.10">
    <property type="entry name" value="Cyclophilin-like"/>
    <property type="match status" value="1"/>
</dbReference>
<keyword evidence="3" id="KW-0067">ATP-binding</keyword>
<reference evidence="5 6" key="2">
    <citation type="journal article" date="2014" name="Genome Announc.">
        <title>Complete Genome Sequence of Coprothermobacter proteolyticus DSM 5265.</title>
        <authorList>
            <person name="Alexiev A."/>
            <person name="Coil D.A."/>
            <person name="Badger J.H."/>
            <person name="Enticknap J."/>
            <person name="Ward N."/>
            <person name="Robb F.T."/>
            <person name="Eisen J.A."/>
        </authorList>
    </citation>
    <scope>NUCLEOTIDE SEQUENCE [LARGE SCALE GENOMIC DNA]</scope>
    <source>
        <strain evidence="6">ATCC 35245 / DSM 5265 / OCM 4 / BT</strain>
    </source>
</reference>
<dbReference type="GO" id="GO:0016787">
    <property type="term" value="F:hydrolase activity"/>
    <property type="evidence" value="ECO:0007669"/>
    <property type="project" value="UniProtKB-KW"/>
</dbReference>
<dbReference type="Proteomes" id="UP000001732">
    <property type="component" value="Chromosome"/>
</dbReference>